<proteinExistence type="predicted"/>
<reference evidence="1" key="1">
    <citation type="submission" date="2014-11" db="EMBL/GenBank/DDBJ databases">
        <authorList>
            <person name="Amaro Gonzalez C."/>
        </authorList>
    </citation>
    <scope>NUCLEOTIDE SEQUENCE</scope>
</reference>
<evidence type="ECO:0000313" key="1">
    <source>
        <dbReference type="EMBL" id="JAH31505.1"/>
    </source>
</evidence>
<dbReference type="EMBL" id="GBXM01077072">
    <property type="protein sequence ID" value="JAH31505.1"/>
    <property type="molecule type" value="Transcribed_RNA"/>
</dbReference>
<dbReference type="AlphaFoldDB" id="A0A0E9RSU2"/>
<reference evidence="1" key="2">
    <citation type="journal article" date="2015" name="Fish Shellfish Immunol.">
        <title>Early steps in the European eel (Anguilla anguilla)-Vibrio vulnificus interaction in the gills: Role of the RtxA13 toxin.</title>
        <authorList>
            <person name="Callol A."/>
            <person name="Pajuelo D."/>
            <person name="Ebbesson L."/>
            <person name="Teles M."/>
            <person name="MacKenzie S."/>
            <person name="Amaro C."/>
        </authorList>
    </citation>
    <scope>NUCLEOTIDE SEQUENCE</scope>
</reference>
<organism evidence="1">
    <name type="scientific">Anguilla anguilla</name>
    <name type="common">European freshwater eel</name>
    <name type="synonym">Muraena anguilla</name>
    <dbReference type="NCBI Taxonomy" id="7936"/>
    <lineage>
        <taxon>Eukaryota</taxon>
        <taxon>Metazoa</taxon>
        <taxon>Chordata</taxon>
        <taxon>Craniata</taxon>
        <taxon>Vertebrata</taxon>
        <taxon>Euteleostomi</taxon>
        <taxon>Actinopterygii</taxon>
        <taxon>Neopterygii</taxon>
        <taxon>Teleostei</taxon>
        <taxon>Anguilliformes</taxon>
        <taxon>Anguillidae</taxon>
        <taxon>Anguilla</taxon>
    </lineage>
</organism>
<protein>
    <submittedName>
        <fullName evidence="1">Uncharacterized protein</fullName>
    </submittedName>
</protein>
<accession>A0A0E9RSU2</accession>
<sequence>MKLYICAANVLIVYNLKYYSEQKRKSNSKALPLRLLF</sequence>
<name>A0A0E9RSU2_ANGAN</name>